<name>F3NM60_9ACTN</name>
<reference evidence="1 2" key="1">
    <citation type="journal article" date="2011" name="J. Bacteriol.">
        <title>Draft genome sequence of the marine bacterium Streptomyces griseoaurantiacus M045, which produces novel manumycin-type antibiotics with a pABA core component.</title>
        <authorList>
            <person name="Li F."/>
            <person name="Jiang P."/>
            <person name="Zheng H."/>
            <person name="Wang S."/>
            <person name="Zhao G."/>
            <person name="Qin S."/>
            <person name="Liu Z."/>
        </authorList>
    </citation>
    <scope>NUCLEOTIDE SEQUENCE [LARGE SCALE GENOMIC DNA]</scope>
    <source>
        <strain evidence="1 2">M045</strain>
    </source>
</reference>
<gene>
    <name evidence="1" type="ORF">SGM_4315</name>
</gene>
<evidence type="ECO:0000313" key="2">
    <source>
        <dbReference type="Proteomes" id="UP000003022"/>
    </source>
</evidence>
<evidence type="ECO:0000313" key="1">
    <source>
        <dbReference type="EMBL" id="EGG45610.1"/>
    </source>
</evidence>
<sequence>MGLLCHRCSRPSLCRLCRLGRLGRGERRCAPVPPRTRRRAGP</sequence>
<organism evidence="1 2">
    <name type="scientific">Streptomyces griseoaurantiacus M045</name>
    <dbReference type="NCBI Taxonomy" id="996637"/>
    <lineage>
        <taxon>Bacteria</taxon>
        <taxon>Bacillati</taxon>
        <taxon>Actinomycetota</taxon>
        <taxon>Actinomycetes</taxon>
        <taxon>Kitasatosporales</taxon>
        <taxon>Streptomycetaceae</taxon>
        <taxon>Streptomyces</taxon>
        <taxon>Streptomyces aurantiacus group</taxon>
    </lineage>
</organism>
<dbReference type="EMBL" id="AEYX01000040">
    <property type="protein sequence ID" value="EGG45610.1"/>
    <property type="molecule type" value="Genomic_DNA"/>
</dbReference>
<dbReference type="Proteomes" id="UP000003022">
    <property type="component" value="Unassembled WGS sequence"/>
</dbReference>
<proteinExistence type="predicted"/>
<protein>
    <submittedName>
        <fullName evidence="1">Uncharacterized protein</fullName>
    </submittedName>
</protein>
<comment type="caution">
    <text evidence="1">The sequence shown here is derived from an EMBL/GenBank/DDBJ whole genome shotgun (WGS) entry which is preliminary data.</text>
</comment>
<keyword evidence="2" id="KW-1185">Reference proteome</keyword>
<accession>F3NM60</accession>
<dbReference type="AlphaFoldDB" id="F3NM60"/>